<proteinExistence type="predicted"/>
<evidence type="ECO:0000256" key="1">
    <source>
        <dbReference type="SAM" id="MobiDB-lite"/>
    </source>
</evidence>
<reference evidence="2 4" key="1">
    <citation type="submission" date="2019-06" db="EMBL/GenBank/DDBJ databases">
        <authorList>
            <person name="Palmer J.M."/>
        </authorList>
    </citation>
    <scope>NUCLEOTIDE SEQUENCE</scope>
    <source>
        <strain evidence="3 4">TWF191</strain>
        <strain evidence="2">TWF679</strain>
    </source>
</reference>
<feature type="region of interest" description="Disordered" evidence="1">
    <location>
        <begin position="244"/>
        <end position="270"/>
    </location>
</feature>
<organism evidence="2 5">
    <name type="scientific">Orbilia oligospora</name>
    <name type="common">Nematode-trapping fungus</name>
    <name type="synonym">Arthrobotrys oligospora</name>
    <dbReference type="NCBI Taxonomy" id="2813651"/>
    <lineage>
        <taxon>Eukaryota</taxon>
        <taxon>Fungi</taxon>
        <taxon>Dikarya</taxon>
        <taxon>Ascomycota</taxon>
        <taxon>Pezizomycotina</taxon>
        <taxon>Orbiliomycetes</taxon>
        <taxon>Orbiliales</taxon>
        <taxon>Orbiliaceae</taxon>
        <taxon>Orbilia</taxon>
    </lineage>
</organism>
<name>A0A6G1LVE8_ORBOL</name>
<comment type="caution">
    <text evidence="2">The sequence shown here is derived from an EMBL/GenBank/DDBJ whole genome shotgun (WGS) entry which is preliminary data.</text>
</comment>
<dbReference type="EMBL" id="WIWT01000061">
    <property type="protein sequence ID" value="KAF3205952.1"/>
    <property type="molecule type" value="Genomic_DNA"/>
</dbReference>
<evidence type="ECO:0000313" key="5">
    <source>
        <dbReference type="Proteomes" id="UP000614610"/>
    </source>
</evidence>
<dbReference type="Proteomes" id="UP000483672">
    <property type="component" value="Unassembled WGS sequence"/>
</dbReference>
<evidence type="ECO:0000313" key="4">
    <source>
        <dbReference type="Proteomes" id="UP000483672"/>
    </source>
</evidence>
<dbReference type="AlphaFoldDB" id="A0A6G1LVE8"/>
<gene>
    <name evidence="3" type="ORF">TWF191_005278</name>
    <name evidence="2" type="ORF">TWF679_009131</name>
</gene>
<feature type="region of interest" description="Disordered" evidence="1">
    <location>
        <begin position="343"/>
        <end position="370"/>
    </location>
</feature>
<evidence type="ECO:0000313" key="3">
    <source>
        <dbReference type="EMBL" id="KAF3225578.1"/>
    </source>
</evidence>
<feature type="compositionally biased region" description="Basic residues" evidence="1">
    <location>
        <begin position="361"/>
        <end position="370"/>
    </location>
</feature>
<accession>A0A6G1LVE8</accession>
<sequence>MQSSKKVSLAESPIWHGNNVHIGRFYEEAYDTYEKRLQLLIPDDDEEFKNRFLQVCKLNDKQKQEIRRYLLIERYGVQVAQCESCQGLEVLCRVHYSEKRCGSCIAAHRDCSYRETLADPSSPPFSTTIEAAPSNLAGQDSERQRDLLSCNGPAKAMQATQQIQAELLAKKLQEVADGMKSFQIATSKKNAEVVPSTKALVPGPSYHGAEFYDPNAQPVTNPAGTRTIVGYEKLQLRYRGSREGASGYQVTNTKPKYEKREKMSSTAGISNSPLSRARWISLIPIAEKSKHESKSKKGRKLTKGAKKSYSGRELDYDSAFSGTASGYNTDYSTDYSVDVNDYCSTVDDGDDSTGSATPTKSSKRSQRMLA</sequence>
<dbReference type="Proteomes" id="UP000614610">
    <property type="component" value="Unassembled WGS sequence"/>
</dbReference>
<evidence type="ECO:0000313" key="2">
    <source>
        <dbReference type="EMBL" id="KAF3205952.1"/>
    </source>
</evidence>
<dbReference type="EMBL" id="WIPF01000027">
    <property type="protein sequence ID" value="KAF3225578.1"/>
    <property type="molecule type" value="Genomic_DNA"/>
</dbReference>
<dbReference type="OrthoDB" id="5382720at2759"/>
<protein>
    <submittedName>
        <fullName evidence="2">Uncharacterized protein</fullName>
    </submittedName>
</protein>